<dbReference type="OrthoDB" id="5525824at2"/>
<protein>
    <recommendedName>
        <fullName evidence="4">BON domain-containing protein</fullName>
    </recommendedName>
</protein>
<keyword evidence="1" id="KW-0812">Transmembrane</keyword>
<accession>A0A4R5PJK1</accession>
<dbReference type="EMBL" id="SMSI01000002">
    <property type="protein sequence ID" value="TDH35840.1"/>
    <property type="molecule type" value="Genomic_DNA"/>
</dbReference>
<dbReference type="Proteomes" id="UP000295131">
    <property type="component" value="Unassembled WGS sequence"/>
</dbReference>
<dbReference type="RefSeq" id="WP_133284540.1">
    <property type="nucleotide sequence ID" value="NZ_SMSI01000002.1"/>
</dbReference>
<keyword evidence="1" id="KW-1133">Transmembrane helix</keyword>
<name>A0A4R5PJK1_9HYPH</name>
<feature type="transmembrane region" description="Helical" evidence="1">
    <location>
        <begin position="6"/>
        <end position="27"/>
    </location>
</feature>
<gene>
    <name evidence="2" type="ORF">E2A64_10985</name>
</gene>
<evidence type="ECO:0000256" key="1">
    <source>
        <dbReference type="SAM" id="Phobius"/>
    </source>
</evidence>
<dbReference type="Gene3D" id="3.40.1520.20">
    <property type="match status" value="2"/>
</dbReference>
<sequence length="331" mass="34334">MQNAKYWIWPGLVTVSALTLAAVWFGAGRIEADIALRTSQALSAQPWAEITVDARDVSVTGDAPDVAARDAAIATISSVSGVRVLEDKSGLLPLEEPYRFSVGKTDAGLAVNGFAPGQVERDRLVTDLGKALPGVSVTDNLSLARGVPAKFNEMIALGSRQLARLGEGRFEIVGDKITVQGEVLSPEDSEALAADMAAAEGFEAVADVSAPVVRGPYVFRAEQAGGKLVLSGYAPGKDDRKRLAEMAGAGVSDEVRVADGVPDGMNWTVAAAKAIEAASLLAKGSADISGRRINITGDARDLDAFRSLQQLIGSPLPGGLVLGTTDIGLPD</sequence>
<keyword evidence="3" id="KW-1185">Reference proteome</keyword>
<comment type="caution">
    <text evidence="2">The sequence shown here is derived from an EMBL/GenBank/DDBJ whole genome shotgun (WGS) entry which is preliminary data.</text>
</comment>
<reference evidence="2 3" key="1">
    <citation type="journal article" date="2013" name="Int. J. Syst. Evol. Microbiol.">
        <title>Hoeflea suaedae sp. nov., an endophytic bacterium isolated from the root of the halophyte Suaeda maritima.</title>
        <authorList>
            <person name="Chung E.J."/>
            <person name="Park J.A."/>
            <person name="Pramanik P."/>
            <person name="Bibi F."/>
            <person name="Jeon C.O."/>
            <person name="Chung Y.R."/>
        </authorList>
    </citation>
    <scope>NUCLEOTIDE SEQUENCE [LARGE SCALE GENOMIC DNA]</scope>
    <source>
        <strain evidence="2 3">YC6898</strain>
    </source>
</reference>
<proteinExistence type="predicted"/>
<dbReference type="AlphaFoldDB" id="A0A4R5PJK1"/>
<evidence type="ECO:0000313" key="2">
    <source>
        <dbReference type="EMBL" id="TDH35840.1"/>
    </source>
</evidence>
<evidence type="ECO:0000313" key="3">
    <source>
        <dbReference type="Proteomes" id="UP000295131"/>
    </source>
</evidence>
<organism evidence="2 3">
    <name type="scientific">Pseudohoeflea suaedae</name>
    <dbReference type="NCBI Taxonomy" id="877384"/>
    <lineage>
        <taxon>Bacteria</taxon>
        <taxon>Pseudomonadati</taxon>
        <taxon>Pseudomonadota</taxon>
        <taxon>Alphaproteobacteria</taxon>
        <taxon>Hyphomicrobiales</taxon>
        <taxon>Rhizobiaceae</taxon>
        <taxon>Pseudohoeflea</taxon>
    </lineage>
</organism>
<keyword evidence="1" id="KW-0472">Membrane</keyword>
<evidence type="ECO:0008006" key="4">
    <source>
        <dbReference type="Google" id="ProtNLM"/>
    </source>
</evidence>